<evidence type="ECO:0000313" key="3">
    <source>
        <dbReference type="EMBL" id="MEQ2177152.1"/>
    </source>
</evidence>
<organism evidence="3 4">
    <name type="scientific">Goodea atripinnis</name>
    <dbReference type="NCBI Taxonomy" id="208336"/>
    <lineage>
        <taxon>Eukaryota</taxon>
        <taxon>Metazoa</taxon>
        <taxon>Chordata</taxon>
        <taxon>Craniata</taxon>
        <taxon>Vertebrata</taxon>
        <taxon>Euteleostomi</taxon>
        <taxon>Actinopterygii</taxon>
        <taxon>Neopterygii</taxon>
        <taxon>Teleostei</taxon>
        <taxon>Neoteleostei</taxon>
        <taxon>Acanthomorphata</taxon>
        <taxon>Ovalentaria</taxon>
        <taxon>Atherinomorphae</taxon>
        <taxon>Cyprinodontiformes</taxon>
        <taxon>Goodeidae</taxon>
        <taxon>Goodea</taxon>
    </lineage>
</organism>
<feature type="signal peptide" evidence="2">
    <location>
        <begin position="1"/>
        <end position="23"/>
    </location>
</feature>
<evidence type="ECO:0000313" key="4">
    <source>
        <dbReference type="Proteomes" id="UP001476798"/>
    </source>
</evidence>
<protein>
    <recommendedName>
        <fullName evidence="5">Secreted protein</fullName>
    </recommendedName>
</protein>
<evidence type="ECO:0000256" key="1">
    <source>
        <dbReference type="SAM" id="MobiDB-lite"/>
    </source>
</evidence>
<keyword evidence="4" id="KW-1185">Reference proteome</keyword>
<evidence type="ECO:0008006" key="5">
    <source>
        <dbReference type="Google" id="ProtNLM"/>
    </source>
</evidence>
<proteinExistence type="predicted"/>
<dbReference type="Proteomes" id="UP001476798">
    <property type="component" value="Unassembled WGS sequence"/>
</dbReference>
<gene>
    <name evidence="3" type="ORF">GOODEAATRI_000890</name>
</gene>
<comment type="caution">
    <text evidence="3">The sequence shown here is derived from an EMBL/GenBank/DDBJ whole genome shotgun (WGS) entry which is preliminary data.</text>
</comment>
<feature type="region of interest" description="Disordered" evidence="1">
    <location>
        <begin position="50"/>
        <end position="95"/>
    </location>
</feature>
<accession>A0ABV0P0C4</accession>
<reference evidence="3 4" key="1">
    <citation type="submission" date="2021-06" db="EMBL/GenBank/DDBJ databases">
        <authorList>
            <person name="Palmer J.M."/>
        </authorList>
    </citation>
    <scope>NUCLEOTIDE SEQUENCE [LARGE SCALE GENOMIC DNA]</scope>
    <source>
        <strain evidence="3 4">GA_2019</strain>
        <tissue evidence="3">Muscle</tissue>
    </source>
</reference>
<name>A0ABV0P0C4_9TELE</name>
<feature type="chain" id="PRO_5046120997" description="Secreted protein" evidence="2">
    <location>
        <begin position="24"/>
        <end position="127"/>
    </location>
</feature>
<keyword evidence="2" id="KW-0732">Signal</keyword>
<feature type="compositionally biased region" description="Basic residues" evidence="1">
    <location>
        <begin position="70"/>
        <end position="82"/>
    </location>
</feature>
<sequence>MLKQTHLVVYFVFLSTSSQTLLSQDIASFVVDPSSLGLYSPPWGASPLAAWGEERGRRGDRSSSEGRSLPSHRHLIQSRHHWPSNAKGAGERSWTDRQKFPTSLKSCIYFHSDSFQNKLFQRTSHQG</sequence>
<feature type="compositionally biased region" description="Basic and acidic residues" evidence="1">
    <location>
        <begin position="52"/>
        <end position="64"/>
    </location>
</feature>
<dbReference type="EMBL" id="JAHRIO010059996">
    <property type="protein sequence ID" value="MEQ2177152.1"/>
    <property type="molecule type" value="Genomic_DNA"/>
</dbReference>
<evidence type="ECO:0000256" key="2">
    <source>
        <dbReference type="SAM" id="SignalP"/>
    </source>
</evidence>